<keyword evidence="5" id="KW-1185">Reference proteome</keyword>
<dbReference type="Pfam" id="PF00884">
    <property type="entry name" value="Sulfatase"/>
    <property type="match status" value="1"/>
</dbReference>
<dbReference type="EMBL" id="JAHQXF010000003">
    <property type="protein sequence ID" value="MBV0925846.1"/>
    <property type="molecule type" value="Genomic_DNA"/>
</dbReference>
<dbReference type="CDD" id="cd16148">
    <property type="entry name" value="sulfatase_like"/>
    <property type="match status" value="1"/>
</dbReference>
<dbReference type="Proteomes" id="UP000766550">
    <property type="component" value="Unassembled WGS sequence"/>
</dbReference>
<dbReference type="InterPro" id="IPR017850">
    <property type="entry name" value="Alkaline_phosphatase_core_sf"/>
</dbReference>
<feature type="region of interest" description="Disordered" evidence="2">
    <location>
        <begin position="466"/>
        <end position="490"/>
    </location>
</feature>
<dbReference type="RefSeq" id="WP_162318933.1">
    <property type="nucleotide sequence ID" value="NZ_JAHQXF010000003.1"/>
</dbReference>
<dbReference type="AlphaFoldDB" id="A0A8J7YBZ2"/>
<feature type="compositionally biased region" description="Low complexity" evidence="2">
    <location>
        <begin position="472"/>
        <end position="482"/>
    </location>
</feature>
<dbReference type="GO" id="GO:0004065">
    <property type="term" value="F:arylsulfatase activity"/>
    <property type="evidence" value="ECO:0007669"/>
    <property type="project" value="TreeGrafter"/>
</dbReference>
<evidence type="ECO:0000259" key="3">
    <source>
        <dbReference type="Pfam" id="PF00884"/>
    </source>
</evidence>
<dbReference type="InterPro" id="IPR050738">
    <property type="entry name" value="Sulfatase"/>
</dbReference>
<dbReference type="InterPro" id="IPR000917">
    <property type="entry name" value="Sulfatase_N"/>
</dbReference>
<evidence type="ECO:0000256" key="1">
    <source>
        <dbReference type="ARBA" id="ARBA00008779"/>
    </source>
</evidence>
<dbReference type="SUPFAM" id="SSF53649">
    <property type="entry name" value="Alkaline phosphatase-like"/>
    <property type="match status" value="1"/>
</dbReference>
<proteinExistence type="inferred from homology"/>
<evidence type="ECO:0000256" key="2">
    <source>
        <dbReference type="SAM" id="MobiDB-lite"/>
    </source>
</evidence>
<accession>A0A8J7YBZ2</accession>
<organism evidence="4 5">
    <name type="scientific">Haloarcula limicola</name>
    <dbReference type="NCBI Taxonomy" id="1429915"/>
    <lineage>
        <taxon>Archaea</taxon>
        <taxon>Methanobacteriati</taxon>
        <taxon>Methanobacteriota</taxon>
        <taxon>Stenosarchaea group</taxon>
        <taxon>Halobacteria</taxon>
        <taxon>Halobacteriales</taxon>
        <taxon>Haloarculaceae</taxon>
        <taxon>Haloarcula</taxon>
    </lineage>
</organism>
<sequence>MSAHSNDGRVESRPNVVVFVMDTTRALDTVPADADVSPTRAALADEGTEYGQAFSAAPWTLPSHGSLFTGTYPSKHRANGDRTRLDRELPTVAELFGDAGYETVGVSNNVWITEEFGFSRGFETFHAREGSWRDRETLGDLLRNPSGSDGPGFSFTEALSGCLSRDSEAERDKGAERSIEWVREWLQTRNRTRPFFLFVNCIEPHLEYRPPEAYAERFLPEGWSYEEAMAIPQGPREFDVGEFDLSTEELAVLRRLYRAEIAYMDDQLGTVVDALEATGERDETVMAVTSDHGENIGEHGFLGHQYSLYDTVLHVPLVLSGGRFDDDAVTGERMVQTLDLAPTLLDAAGIEAPDAREEFQGRSFHPSADTDPRSKAFAEYAAPRPPIEKLEERFDEIPERIYDLQRSIKAVRTETHKYVRCSDGDEELYEVAADPGETTDISGEATERASDLEASLDSWLASFEQTERTETETVSVEQSTEQRLADLGYL</sequence>
<dbReference type="PANTHER" id="PTHR42693">
    <property type="entry name" value="ARYLSULFATASE FAMILY MEMBER"/>
    <property type="match status" value="1"/>
</dbReference>
<reference evidence="4 5" key="1">
    <citation type="submission" date="2021-06" db="EMBL/GenBank/DDBJ databases">
        <title>New haloarchaea isolates fom saline soil.</title>
        <authorList>
            <person name="Duran-Viseras A."/>
            <person name="Sanchez-Porro C.S."/>
            <person name="Ventosa A."/>
        </authorList>
    </citation>
    <scope>NUCLEOTIDE SEQUENCE [LARGE SCALE GENOMIC DNA]</scope>
    <source>
        <strain evidence="4 5">JCM 183640</strain>
    </source>
</reference>
<gene>
    <name evidence="4" type="ORF">KTS45_16705</name>
</gene>
<protein>
    <submittedName>
        <fullName evidence="4">Sulfatase</fullName>
    </submittedName>
</protein>
<evidence type="ECO:0000313" key="4">
    <source>
        <dbReference type="EMBL" id="MBV0925846.1"/>
    </source>
</evidence>
<comment type="caution">
    <text evidence="4">The sequence shown here is derived from an EMBL/GenBank/DDBJ whole genome shotgun (WGS) entry which is preliminary data.</text>
</comment>
<name>A0A8J7YBZ2_9EURY</name>
<comment type="similarity">
    <text evidence="1">Belongs to the sulfatase family.</text>
</comment>
<evidence type="ECO:0000313" key="5">
    <source>
        <dbReference type="Proteomes" id="UP000766550"/>
    </source>
</evidence>
<feature type="domain" description="Sulfatase N-terminal" evidence="3">
    <location>
        <begin position="14"/>
        <end position="350"/>
    </location>
</feature>
<dbReference type="OrthoDB" id="102174at2157"/>
<dbReference type="PANTHER" id="PTHR42693:SF33">
    <property type="entry name" value="ARYLSULFATASE"/>
    <property type="match status" value="1"/>
</dbReference>
<dbReference type="Gene3D" id="3.40.720.10">
    <property type="entry name" value="Alkaline Phosphatase, subunit A"/>
    <property type="match status" value="1"/>
</dbReference>